<feature type="region of interest" description="Disordered" evidence="1">
    <location>
        <begin position="158"/>
        <end position="213"/>
    </location>
</feature>
<feature type="region of interest" description="Disordered" evidence="1">
    <location>
        <begin position="100"/>
        <end position="132"/>
    </location>
</feature>
<evidence type="ECO:0000313" key="4">
    <source>
        <dbReference type="WBParaSite" id="Csp11.Scaffold87.g541.t1"/>
    </source>
</evidence>
<feature type="region of interest" description="Disordered" evidence="1">
    <location>
        <begin position="432"/>
        <end position="460"/>
    </location>
</feature>
<feature type="region of interest" description="Disordered" evidence="1">
    <location>
        <begin position="667"/>
        <end position="692"/>
    </location>
</feature>
<evidence type="ECO:0000259" key="2">
    <source>
        <dbReference type="SMART" id="SM00355"/>
    </source>
</evidence>
<dbReference type="STRING" id="1561998.A0A1I7V555"/>
<feature type="domain" description="C2H2-type" evidence="2">
    <location>
        <begin position="336"/>
        <end position="360"/>
    </location>
</feature>
<name>A0A1I7V555_9PELO</name>
<feature type="domain" description="C2H2-type" evidence="2">
    <location>
        <begin position="251"/>
        <end position="275"/>
    </location>
</feature>
<feature type="domain" description="C2H2-type" evidence="2">
    <location>
        <begin position="22"/>
        <end position="48"/>
    </location>
</feature>
<dbReference type="SMART" id="SM00355">
    <property type="entry name" value="ZnF_C2H2"/>
    <property type="match status" value="3"/>
</dbReference>
<feature type="compositionally biased region" description="Polar residues" evidence="1">
    <location>
        <begin position="158"/>
        <end position="174"/>
    </location>
</feature>
<dbReference type="eggNOG" id="ENOG502TG0G">
    <property type="taxonomic scope" value="Eukaryota"/>
</dbReference>
<dbReference type="WBParaSite" id="Csp11.Scaffold87.g541.t1">
    <property type="protein sequence ID" value="Csp11.Scaffold87.g541.t1"/>
    <property type="gene ID" value="Csp11.Scaffold87.g541"/>
</dbReference>
<feature type="compositionally biased region" description="Low complexity" evidence="1">
    <location>
        <begin position="175"/>
        <end position="186"/>
    </location>
</feature>
<sequence length="692" mass="78273">MCSENLEAEGSHFYKHFKYKRYACGENSCDSEFYTEVERNEHCSKKGHKRSFQKTVNPYMEKMVAMVVEDARALATKDMDAVIESRWGGDEKLVTEITTKKKAQECDTTKKKRSIGTTSSSTATSSNTPAKKKAKSFIATPAASTSKQTTSPFAFLSNTSSVSSHRTNDSLPQASSSSNQSNQSVVDSTTNDLQTVSFDKPTPPSRKTRKKADCAELQKKSLENSTYDQMSAVEKLLGWYDPNVPERRAKVKCAVCNSEVVYDFIIRRGHVTRCHMSADIDERDYAQVLTAAMNKSYPDLPNTNLACQLCMTGVDIRSNKRREHIEKNHTTSLPPLICPIEKCSVGFRRQCDLSTHMKEHHKTSMSVYKDSNFQMIRRRRNVMINEMINKCFPWSALEAIENKTAAVMEKEASSQHRPIDFNFDRDVRIRDANRTRRAPQYNTTESSSSSDSEDDGASGVVSETGAVADFEQDVIYIGQQFNTEVSLKLSQRGNTPMIQVKNEVIDVEDVILNETPANVPVKEEEEAAVAEPPKNEDCSAIQSTNLPVIGPRSIYEPIVPPPSSPSSLSNAFFSTPNVLMTTTEVQNIPIPERILNPITNIRPERIDRSEFRSLSREPYNYSSNDRSRYHRDFDSNKSSHRPNNNSNYRNVRAGYYSSTYLSRHSYPQKYARDHTPSSHARSSYSEKRNIRY</sequence>
<feature type="compositionally biased region" description="Low complexity" evidence="1">
    <location>
        <begin position="117"/>
        <end position="129"/>
    </location>
</feature>
<feature type="compositionally biased region" description="Basic and acidic residues" evidence="1">
    <location>
        <begin position="625"/>
        <end position="637"/>
    </location>
</feature>
<dbReference type="AlphaFoldDB" id="A0A1I7V555"/>
<proteinExistence type="predicted"/>
<protein>
    <submittedName>
        <fullName evidence="4">C2H2-type domain-containing protein</fullName>
    </submittedName>
</protein>
<organism evidence="3 4">
    <name type="scientific">Caenorhabditis tropicalis</name>
    <dbReference type="NCBI Taxonomy" id="1561998"/>
    <lineage>
        <taxon>Eukaryota</taxon>
        <taxon>Metazoa</taxon>
        <taxon>Ecdysozoa</taxon>
        <taxon>Nematoda</taxon>
        <taxon>Chromadorea</taxon>
        <taxon>Rhabditida</taxon>
        <taxon>Rhabditina</taxon>
        <taxon>Rhabditomorpha</taxon>
        <taxon>Rhabditoidea</taxon>
        <taxon>Rhabditidae</taxon>
        <taxon>Peloderinae</taxon>
        <taxon>Caenorhabditis</taxon>
    </lineage>
</organism>
<feature type="region of interest" description="Disordered" evidence="1">
    <location>
        <begin position="617"/>
        <end position="650"/>
    </location>
</feature>
<reference evidence="4" key="1">
    <citation type="submission" date="2016-11" db="UniProtKB">
        <authorList>
            <consortium name="WormBaseParasite"/>
        </authorList>
    </citation>
    <scope>IDENTIFICATION</scope>
</reference>
<accession>A0A1I7V555</accession>
<feature type="compositionally biased region" description="Polar residues" evidence="1">
    <location>
        <begin position="187"/>
        <end position="197"/>
    </location>
</feature>
<evidence type="ECO:0000313" key="3">
    <source>
        <dbReference type="Proteomes" id="UP000095282"/>
    </source>
</evidence>
<dbReference type="InterPro" id="IPR013087">
    <property type="entry name" value="Znf_C2H2_type"/>
</dbReference>
<keyword evidence="3" id="KW-1185">Reference proteome</keyword>
<feature type="compositionally biased region" description="Basic and acidic residues" evidence="1">
    <location>
        <begin position="100"/>
        <end position="109"/>
    </location>
</feature>
<dbReference type="Proteomes" id="UP000095282">
    <property type="component" value="Unplaced"/>
</dbReference>
<evidence type="ECO:0000256" key="1">
    <source>
        <dbReference type="SAM" id="MobiDB-lite"/>
    </source>
</evidence>